<dbReference type="Proteomes" id="UP001642484">
    <property type="component" value="Unassembled WGS sequence"/>
</dbReference>
<keyword evidence="6 9" id="KW-1133">Transmembrane helix</keyword>
<keyword evidence="3" id="KW-0813">Transport</keyword>
<proteinExistence type="inferred from homology"/>
<keyword evidence="4 9" id="KW-0812">Transmembrane</keyword>
<dbReference type="InterPro" id="IPR052599">
    <property type="entry name" value="SLC43A_AATransporter"/>
</dbReference>
<keyword evidence="11" id="KW-1185">Reference proteome</keyword>
<feature type="transmembrane region" description="Helical" evidence="9">
    <location>
        <begin position="417"/>
        <end position="437"/>
    </location>
</feature>
<evidence type="ECO:0000256" key="4">
    <source>
        <dbReference type="ARBA" id="ARBA00022692"/>
    </source>
</evidence>
<feature type="compositionally biased region" description="Acidic residues" evidence="8">
    <location>
        <begin position="593"/>
        <end position="602"/>
    </location>
</feature>
<keyword evidence="7 9" id="KW-0472">Membrane</keyword>
<feature type="region of interest" description="Disordered" evidence="8">
    <location>
        <begin position="593"/>
        <end position="627"/>
    </location>
</feature>
<feature type="transmembrane region" description="Helical" evidence="9">
    <location>
        <begin position="485"/>
        <end position="504"/>
    </location>
</feature>
<evidence type="ECO:0000313" key="10">
    <source>
        <dbReference type="EMBL" id="CAK9018426.1"/>
    </source>
</evidence>
<evidence type="ECO:0000256" key="9">
    <source>
        <dbReference type="SAM" id="Phobius"/>
    </source>
</evidence>
<dbReference type="SUPFAM" id="SSF103473">
    <property type="entry name" value="MFS general substrate transporter"/>
    <property type="match status" value="1"/>
</dbReference>
<feature type="transmembrane region" description="Helical" evidence="9">
    <location>
        <begin position="390"/>
        <end position="411"/>
    </location>
</feature>
<comment type="similarity">
    <text evidence="2">Belongs to the SLC43A transporter (TC 2.A.1.44) family.</text>
</comment>
<feature type="transmembrane region" description="Helical" evidence="9">
    <location>
        <begin position="197"/>
        <end position="222"/>
    </location>
</feature>
<name>A0ABP0JVV7_9DINO</name>
<feature type="region of interest" description="Disordered" evidence="8">
    <location>
        <begin position="1"/>
        <end position="24"/>
    </location>
</feature>
<evidence type="ECO:0000256" key="3">
    <source>
        <dbReference type="ARBA" id="ARBA00022448"/>
    </source>
</evidence>
<feature type="transmembrane region" description="Helical" evidence="9">
    <location>
        <begin position="457"/>
        <end position="479"/>
    </location>
</feature>
<reference evidence="10 11" key="1">
    <citation type="submission" date="2024-02" db="EMBL/GenBank/DDBJ databases">
        <authorList>
            <person name="Chen Y."/>
            <person name="Shah S."/>
            <person name="Dougan E. K."/>
            <person name="Thang M."/>
            <person name="Chan C."/>
        </authorList>
    </citation>
    <scope>NUCLEOTIDE SEQUENCE [LARGE SCALE GENOMIC DNA]</scope>
</reference>
<dbReference type="PANTHER" id="PTHR20772:SF2">
    <property type="entry name" value="PROTEIN FMP42"/>
    <property type="match status" value="1"/>
</dbReference>
<feature type="transmembrane region" description="Helical" evidence="9">
    <location>
        <begin position="229"/>
        <end position="248"/>
    </location>
</feature>
<evidence type="ECO:0000256" key="2">
    <source>
        <dbReference type="ARBA" id="ARBA00006595"/>
    </source>
</evidence>
<evidence type="ECO:0000256" key="8">
    <source>
        <dbReference type="SAM" id="MobiDB-lite"/>
    </source>
</evidence>
<comment type="caution">
    <text evidence="10">The sequence shown here is derived from an EMBL/GenBank/DDBJ whole genome shotgun (WGS) entry which is preliminary data.</text>
</comment>
<feature type="transmembrane region" description="Helical" evidence="9">
    <location>
        <begin position="132"/>
        <end position="157"/>
    </location>
</feature>
<dbReference type="CDD" id="cd06174">
    <property type="entry name" value="MFS"/>
    <property type="match status" value="1"/>
</dbReference>
<feature type="transmembrane region" description="Helical" evidence="9">
    <location>
        <begin position="327"/>
        <end position="345"/>
    </location>
</feature>
<dbReference type="EMBL" id="CAXAMN010006657">
    <property type="protein sequence ID" value="CAK9018426.1"/>
    <property type="molecule type" value="Genomic_DNA"/>
</dbReference>
<dbReference type="InterPro" id="IPR011701">
    <property type="entry name" value="MFS"/>
</dbReference>
<evidence type="ECO:0000256" key="5">
    <source>
        <dbReference type="ARBA" id="ARBA00022970"/>
    </source>
</evidence>
<evidence type="ECO:0000256" key="6">
    <source>
        <dbReference type="ARBA" id="ARBA00022989"/>
    </source>
</evidence>
<evidence type="ECO:0000313" key="11">
    <source>
        <dbReference type="Proteomes" id="UP001642484"/>
    </source>
</evidence>
<protein>
    <submittedName>
        <fullName evidence="10">Uncharacterized protein</fullName>
    </submittedName>
</protein>
<keyword evidence="5" id="KW-0029">Amino-acid transport</keyword>
<dbReference type="Pfam" id="PF07690">
    <property type="entry name" value="MFS_1"/>
    <property type="match status" value="1"/>
</dbReference>
<dbReference type="InterPro" id="IPR036259">
    <property type="entry name" value="MFS_trans_sf"/>
</dbReference>
<dbReference type="PANTHER" id="PTHR20772">
    <property type="entry name" value="PROTEIN FMP42"/>
    <property type="match status" value="1"/>
</dbReference>
<feature type="transmembrane region" description="Helical" evidence="9">
    <location>
        <begin position="88"/>
        <end position="112"/>
    </location>
</feature>
<comment type="subcellular location">
    <subcellularLocation>
        <location evidence="1">Membrane</location>
        <topology evidence="1">Multi-pass membrane protein</topology>
    </subcellularLocation>
</comment>
<feature type="transmembrane region" description="Helical" evidence="9">
    <location>
        <begin position="164"/>
        <end position="185"/>
    </location>
</feature>
<accession>A0ABP0JVV7</accession>
<feature type="transmembrane region" description="Helical" evidence="9">
    <location>
        <begin position="260"/>
        <end position="279"/>
    </location>
</feature>
<feature type="compositionally biased region" description="Low complexity" evidence="8">
    <location>
        <begin position="603"/>
        <end position="627"/>
    </location>
</feature>
<evidence type="ECO:0000256" key="7">
    <source>
        <dbReference type="ARBA" id="ARBA00023136"/>
    </source>
</evidence>
<evidence type="ECO:0000256" key="1">
    <source>
        <dbReference type="ARBA" id="ARBA00004141"/>
    </source>
</evidence>
<organism evidence="10 11">
    <name type="scientific">Durusdinium trenchii</name>
    <dbReference type="NCBI Taxonomy" id="1381693"/>
    <lineage>
        <taxon>Eukaryota</taxon>
        <taxon>Sar</taxon>
        <taxon>Alveolata</taxon>
        <taxon>Dinophyceae</taxon>
        <taxon>Suessiales</taxon>
        <taxon>Symbiodiniaceae</taxon>
        <taxon>Durusdinium</taxon>
    </lineage>
</organism>
<gene>
    <name evidence="10" type="ORF">CCMP2556_LOCUS13264</name>
</gene>
<sequence length="728" mass="78963">MKSDICAGSEELSGGPGPHSAHWDDAWVTPRSCGGQALNPNAAPDADGLETVAPTARTQLLPKVEDVELAEDPVEEVKEASAPWGRFMMLWFCCTLASGILPGQALFAKQFADAGVFSSTCNKDEDTCKDQYLALTGIFSVGQSLAYGFSAPIGLLYDRYGAMVVGTWGALICAVGLLFVTTSVWGGSNGMDAATSWLFILGVFTCDFGSMLNSFSFMGLIWHFPGRQTVVIALINATYQASALLPLLLQAGMDQWHAPLAPFMFCWTVVVFITIYGCYRLIPTQKEYYEQAKKILGLPLPRAPTDMKVCEMLKRAMEVLQQKKEEHIFSGIALAIGFALPGYYASMTAPYGEALFGHKSDGQKLAELNVLCTSVVGLALAPFSGTIGDIFGLEVIIMLFCAIMGVCTITMPMASWPAQAICGGAMALFISLFTIFISRYLLMYSPPNRYGAVQGMYTLGVICIATPWSMGGLAATAVLPPGLNAYLIPMMTFGVSGVVGLLLYGAYFRANPPPAVPPLLPEDEAELAKSFGCGTLEQVMEITSLNRTDLLKKMSSTDPQVIQSLMKSIDTEKMMEVMSRRSVDDIADMMETAEDDEDEAADAPETPSNAAASAAAPSAPPAADAAETPIRARGKYLVRVVAAGDKEAVKQYLLTEPVDDMWQTTLDMEEWQTPAEQKQMDKDFNKLIPGKEFASILRQRPELKKFVSQVMKREMNRKIVALTGRKKK</sequence>
<dbReference type="Gene3D" id="1.20.1250.20">
    <property type="entry name" value="MFS general substrate transporter like domains"/>
    <property type="match status" value="1"/>
</dbReference>